<dbReference type="Gene3D" id="1.10.630.10">
    <property type="entry name" value="Cytochrome P450"/>
    <property type="match status" value="1"/>
</dbReference>
<keyword evidence="5" id="KW-0560">Oxidoreductase</keyword>
<evidence type="ECO:0000256" key="4">
    <source>
        <dbReference type="ARBA" id="ARBA00022723"/>
    </source>
</evidence>
<evidence type="ECO:0000256" key="5">
    <source>
        <dbReference type="ARBA" id="ARBA00023002"/>
    </source>
</evidence>
<dbReference type="PANTHER" id="PTHR47944:SF5">
    <property type="entry name" value="CYTOCHROME P450 71A1-LIKE"/>
    <property type="match status" value="1"/>
</dbReference>
<keyword evidence="9" id="KW-1185">Reference proteome</keyword>
<dbReference type="EMBL" id="JBFOLK010000002">
    <property type="protein sequence ID" value="KAL2534395.1"/>
    <property type="molecule type" value="Genomic_DNA"/>
</dbReference>
<organism evidence="8 9">
    <name type="scientific">Abeliophyllum distichum</name>
    <dbReference type="NCBI Taxonomy" id="126358"/>
    <lineage>
        <taxon>Eukaryota</taxon>
        <taxon>Viridiplantae</taxon>
        <taxon>Streptophyta</taxon>
        <taxon>Embryophyta</taxon>
        <taxon>Tracheophyta</taxon>
        <taxon>Spermatophyta</taxon>
        <taxon>Magnoliopsida</taxon>
        <taxon>eudicotyledons</taxon>
        <taxon>Gunneridae</taxon>
        <taxon>Pentapetalae</taxon>
        <taxon>asterids</taxon>
        <taxon>lamiids</taxon>
        <taxon>Lamiales</taxon>
        <taxon>Oleaceae</taxon>
        <taxon>Forsythieae</taxon>
        <taxon>Abeliophyllum</taxon>
    </lineage>
</organism>
<dbReference type="AlphaFoldDB" id="A0ABD1VD25"/>
<evidence type="ECO:0000256" key="3">
    <source>
        <dbReference type="ARBA" id="ARBA00022617"/>
    </source>
</evidence>
<accession>A0ABD1VD25</accession>
<evidence type="ECO:0000256" key="1">
    <source>
        <dbReference type="ARBA" id="ARBA00001971"/>
    </source>
</evidence>
<comment type="similarity">
    <text evidence="2">Belongs to the cytochrome P450 family.</text>
</comment>
<keyword evidence="4" id="KW-0479">Metal-binding</keyword>
<keyword evidence="7" id="KW-0503">Monooxygenase</keyword>
<evidence type="ECO:0000313" key="8">
    <source>
        <dbReference type="EMBL" id="KAL2534395.1"/>
    </source>
</evidence>
<evidence type="ECO:0000313" key="9">
    <source>
        <dbReference type="Proteomes" id="UP001604336"/>
    </source>
</evidence>
<dbReference type="Proteomes" id="UP001604336">
    <property type="component" value="Unassembled WGS sequence"/>
</dbReference>
<dbReference type="InterPro" id="IPR036396">
    <property type="entry name" value="Cyt_P450_sf"/>
</dbReference>
<comment type="caution">
    <text evidence="8">The sequence shown here is derived from an EMBL/GenBank/DDBJ whole genome shotgun (WGS) entry which is preliminary data.</text>
</comment>
<dbReference type="Pfam" id="PF00067">
    <property type="entry name" value="p450"/>
    <property type="match status" value="1"/>
</dbReference>
<evidence type="ECO:0000256" key="7">
    <source>
        <dbReference type="ARBA" id="ARBA00023033"/>
    </source>
</evidence>
<dbReference type="SUPFAM" id="SSF48264">
    <property type="entry name" value="Cytochrome P450"/>
    <property type="match status" value="1"/>
</dbReference>
<proteinExistence type="inferred from homology"/>
<protein>
    <submittedName>
        <fullName evidence="8">Flavonoid 3'-monooxygenase</fullName>
    </submittedName>
</protein>
<reference evidence="9" key="1">
    <citation type="submission" date="2024-07" db="EMBL/GenBank/DDBJ databases">
        <title>Two chromosome-level genome assemblies of Korean endemic species Abeliophyllum distichum and Forsythia ovata (Oleaceae).</title>
        <authorList>
            <person name="Jang H."/>
        </authorList>
    </citation>
    <scope>NUCLEOTIDE SEQUENCE [LARGE SCALE GENOMIC DNA]</scope>
</reference>
<keyword evidence="3" id="KW-0349">Heme</keyword>
<name>A0ABD1VD25_9LAMI</name>
<sequence length="140" mass="16772">MSCLVSKSLESYEYIRVEERRAFALRLYAVLGKPVRIKDHLSRLTLRTISRIVLGKKYFRESEIGDEIFTLEEFQEMLDELFLLNGVLNIRDWIPWVDFLDLQGYVERMKVLSKKFDKIHKHVFDEHMGRRVKKDYVAKS</sequence>
<keyword evidence="6" id="KW-0408">Iron</keyword>
<comment type="cofactor">
    <cofactor evidence="1">
        <name>heme</name>
        <dbReference type="ChEBI" id="CHEBI:30413"/>
    </cofactor>
</comment>
<evidence type="ECO:0000256" key="6">
    <source>
        <dbReference type="ARBA" id="ARBA00023004"/>
    </source>
</evidence>
<dbReference type="InterPro" id="IPR001128">
    <property type="entry name" value="Cyt_P450"/>
</dbReference>
<gene>
    <name evidence="8" type="ORF">Adt_07746</name>
</gene>
<dbReference type="PANTHER" id="PTHR47944">
    <property type="entry name" value="CYTOCHROME P450 98A9"/>
    <property type="match status" value="1"/>
</dbReference>
<dbReference type="GO" id="GO:0046872">
    <property type="term" value="F:metal ion binding"/>
    <property type="evidence" value="ECO:0007669"/>
    <property type="project" value="UniProtKB-KW"/>
</dbReference>
<evidence type="ECO:0000256" key="2">
    <source>
        <dbReference type="ARBA" id="ARBA00010617"/>
    </source>
</evidence>
<dbReference type="GO" id="GO:0004497">
    <property type="term" value="F:monooxygenase activity"/>
    <property type="evidence" value="ECO:0007669"/>
    <property type="project" value="UniProtKB-KW"/>
</dbReference>